<gene>
    <name evidence="3" type="ORF">OIDMADRAFT_31364</name>
</gene>
<comment type="similarity">
    <text evidence="1">Belongs to the peptidase S12 family.</text>
</comment>
<keyword evidence="4" id="KW-1185">Reference proteome</keyword>
<dbReference type="Proteomes" id="UP000054321">
    <property type="component" value="Unassembled WGS sequence"/>
</dbReference>
<evidence type="ECO:0000313" key="3">
    <source>
        <dbReference type="EMBL" id="KIM98580.1"/>
    </source>
</evidence>
<dbReference type="InterPro" id="IPR050491">
    <property type="entry name" value="AmpC-like"/>
</dbReference>
<evidence type="ECO:0000313" key="4">
    <source>
        <dbReference type="Proteomes" id="UP000054321"/>
    </source>
</evidence>
<evidence type="ECO:0000256" key="1">
    <source>
        <dbReference type="ARBA" id="ARBA00038215"/>
    </source>
</evidence>
<sequence>MPISSDLLVPLGPYIRQILQYANVSQVTVHAEQAGGTLQRGIYSNNGEGSGGDIADDDSTIYAIGSQTKLLIALLFIIIVDIPLSACQGETYEGYRILKREFPNPWDIEFTVLFNRFRDAHNQIEDLPGKPTLWHVLIHFNALPPMTHDILGPDGTSFTSKETFLRAALRRANAGDTQENESIYSNGNYILVGCLIEAIARQPLESVIEELLFGPLRMTRTSLGYPGTSVTGIAPPYTMSVDGHRVPAKTMRYGVGDTVNAAFGAYSCCRDLAILFRGLLTCINDENYKSIFSRSIVRSYLMRRVTLDDKTKDALTIFGIRTTLDSSLVGSMSLNRLVTKDVCSTYRLGMRKNGKQVPAYYLAGHIEGYSSCYYFIPKYSAFVIVLTNTTGICDAADHISRLLLQEIFDLELPRRGITHNKRVDIPDMSSHSAIKGRKLLNEFADEDSQQDVKDPVSIQLDGTYVNEDSELSIVIRPGSLLVSMVGTAPNSTNGLVQTQDMGFIRTGNYTIRLRPLSNVGFTLDRLDYNSWRELNLDLVVDKDSQKVIRLERKIRWKKSVDKFTRQGD</sequence>
<dbReference type="PANTHER" id="PTHR46825">
    <property type="entry name" value="D-ALANYL-D-ALANINE-CARBOXYPEPTIDASE/ENDOPEPTIDASE AMPH"/>
    <property type="match status" value="1"/>
</dbReference>
<dbReference type="HOGENOM" id="CLU_470984_0_0_1"/>
<dbReference type="EMBL" id="KN832880">
    <property type="protein sequence ID" value="KIM98580.1"/>
    <property type="molecule type" value="Genomic_DNA"/>
</dbReference>
<dbReference type="InParanoid" id="A0A0C3GRB8"/>
<reference evidence="3 4" key="1">
    <citation type="submission" date="2014-04" db="EMBL/GenBank/DDBJ databases">
        <authorList>
            <consortium name="DOE Joint Genome Institute"/>
            <person name="Kuo A."/>
            <person name="Martino E."/>
            <person name="Perotto S."/>
            <person name="Kohler A."/>
            <person name="Nagy L.G."/>
            <person name="Floudas D."/>
            <person name="Copeland A."/>
            <person name="Barry K.W."/>
            <person name="Cichocki N."/>
            <person name="Veneault-Fourrey C."/>
            <person name="LaButti K."/>
            <person name="Lindquist E.A."/>
            <person name="Lipzen A."/>
            <person name="Lundell T."/>
            <person name="Morin E."/>
            <person name="Murat C."/>
            <person name="Sun H."/>
            <person name="Tunlid A."/>
            <person name="Henrissat B."/>
            <person name="Grigoriev I.V."/>
            <person name="Hibbett D.S."/>
            <person name="Martin F."/>
            <person name="Nordberg H.P."/>
            <person name="Cantor M.N."/>
            <person name="Hua S.X."/>
        </authorList>
    </citation>
    <scope>NUCLEOTIDE SEQUENCE [LARGE SCALE GENOMIC DNA]</scope>
    <source>
        <strain evidence="3 4">Zn</strain>
    </source>
</reference>
<organism evidence="3 4">
    <name type="scientific">Oidiodendron maius (strain Zn)</name>
    <dbReference type="NCBI Taxonomy" id="913774"/>
    <lineage>
        <taxon>Eukaryota</taxon>
        <taxon>Fungi</taxon>
        <taxon>Dikarya</taxon>
        <taxon>Ascomycota</taxon>
        <taxon>Pezizomycotina</taxon>
        <taxon>Leotiomycetes</taxon>
        <taxon>Leotiomycetes incertae sedis</taxon>
        <taxon>Myxotrichaceae</taxon>
        <taxon>Oidiodendron</taxon>
    </lineage>
</organism>
<dbReference type="OrthoDB" id="5946976at2759"/>
<protein>
    <recommendedName>
        <fullName evidence="2">Beta-lactamase-related domain-containing protein</fullName>
    </recommendedName>
</protein>
<feature type="domain" description="Beta-lactamase-related" evidence="2">
    <location>
        <begin position="155"/>
        <end position="391"/>
    </location>
</feature>
<dbReference type="AlphaFoldDB" id="A0A0C3GRB8"/>
<reference evidence="4" key="2">
    <citation type="submission" date="2015-01" db="EMBL/GenBank/DDBJ databases">
        <title>Evolutionary Origins and Diversification of the Mycorrhizal Mutualists.</title>
        <authorList>
            <consortium name="DOE Joint Genome Institute"/>
            <consortium name="Mycorrhizal Genomics Consortium"/>
            <person name="Kohler A."/>
            <person name="Kuo A."/>
            <person name="Nagy L.G."/>
            <person name="Floudas D."/>
            <person name="Copeland A."/>
            <person name="Barry K.W."/>
            <person name="Cichocki N."/>
            <person name="Veneault-Fourrey C."/>
            <person name="LaButti K."/>
            <person name="Lindquist E.A."/>
            <person name="Lipzen A."/>
            <person name="Lundell T."/>
            <person name="Morin E."/>
            <person name="Murat C."/>
            <person name="Riley R."/>
            <person name="Ohm R."/>
            <person name="Sun H."/>
            <person name="Tunlid A."/>
            <person name="Henrissat B."/>
            <person name="Grigoriev I.V."/>
            <person name="Hibbett D.S."/>
            <person name="Martin F."/>
        </authorList>
    </citation>
    <scope>NUCLEOTIDE SEQUENCE [LARGE SCALE GENOMIC DNA]</scope>
    <source>
        <strain evidence="4">Zn</strain>
    </source>
</reference>
<evidence type="ECO:0000259" key="2">
    <source>
        <dbReference type="Pfam" id="PF00144"/>
    </source>
</evidence>
<dbReference type="Gene3D" id="3.40.710.10">
    <property type="entry name" value="DD-peptidase/beta-lactamase superfamily"/>
    <property type="match status" value="1"/>
</dbReference>
<dbReference type="SUPFAM" id="SSF56601">
    <property type="entry name" value="beta-lactamase/transpeptidase-like"/>
    <property type="match status" value="1"/>
</dbReference>
<name>A0A0C3GRB8_OIDMZ</name>
<dbReference type="InterPro" id="IPR012338">
    <property type="entry name" value="Beta-lactam/transpept-like"/>
</dbReference>
<proteinExistence type="inferred from homology"/>
<dbReference type="PANTHER" id="PTHR46825:SF9">
    <property type="entry name" value="BETA-LACTAMASE-RELATED DOMAIN-CONTAINING PROTEIN"/>
    <property type="match status" value="1"/>
</dbReference>
<dbReference type="InterPro" id="IPR001466">
    <property type="entry name" value="Beta-lactam-related"/>
</dbReference>
<accession>A0A0C3GRB8</accession>
<dbReference type="Pfam" id="PF00144">
    <property type="entry name" value="Beta-lactamase"/>
    <property type="match status" value="1"/>
</dbReference>